<evidence type="ECO:0000313" key="4">
    <source>
        <dbReference type="Proteomes" id="UP001210231"/>
    </source>
</evidence>
<organism evidence="3 4">
    <name type="scientific">Polluticaenibacter yanchengensis</name>
    <dbReference type="NCBI Taxonomy" id="3014562"/>
    <lineage>
        <taxon>Bacteria</taxon>
        <taxon>Pseudomonadati</taxon>
        <taxon>Bacteroidota</taxon>
        <taxon>Chitinophagia</taxon>
        <taxon>Chitinophagales</taxon>
        <taxon>Chitinophagaceae</taxon>
        <taxon>Polluticaenibacter</taxon>
    </lineage>
</organism>
<protein>
    <recommendedName>
        <fullName evidence="5">Lipocalin-like domain-containing protein</fullName>
    </recommendedName>
</protein>
<comment type="caution">
    <text evidence="3">The sequence shown here is derived from an EMBL/GenBank/DDBJ whole genome shotgun (WGS) entry which is preliminary data.</text>
</comment>
<dbReference type="EMBL" id="JAQGEF010000005">
    <property type="protein sequence ID" value="MDA3614237.1"/>
    <property type="molecule type" value="Genomic_DNA"/>
</dbReference>
<accession>A0ABT4UHB5</accession>
<feature type="signal peptide" evidence="2">
    <location>
        <begin position="1"/>
        <end position="20"/>
    </location>
</feature>
<reference evidence="3 4" key="1">
    <citation type="submission" date="2022-12" db="EMBL/GenBank/DDBJ databases">
        <title>Chitinophagaceae gen. sp. nov., a new member of the family Chitinophagaceae, isolated from soil in a chemical factory.</title>
        <authorList>
            <person name="Ke Z."/>
        </authorList>
    </citation>
    <scope>NUCLEOTIDE SEQUENCE [LARGE SCALE GENOMIC DNA]</scope>
    <source>
        <strain evidence="3 4">LY-5</strain>
    </source>
</reference>
<evidence type="ECO:0000256" key="2">
    <source>
        <dbReference type="SAM" id="SignalP"/>
    </source>
</evidence>
<evidence type="ECO:0000313" key="3">
    <source>
        <dbReference type="EMBL" id="MDA3614237.1"/>
    </source>
</evidence>
<dbReference type="RefSeq" id="WP_407030565.1">
    <property type="nucleotide sequence ID" value="NZ_JAQGEF010000005.1"/>
</dbReference>
<feature type="region of interest" description="Disordered" evidence="1">
    <location>
        <begin position="166"/>
        <end position="191"/>
    </location>
</feature>
<sequence length="351" mass="39472">MTKFLVLFICFCTSALSSFAQDLKGIWRGYFTSNGTVFYNTSNSKFEIQIDDSKKAINGKKPVYGVSYSYTANKSFFGKATVSGIWTPKGANLLLEEKTMLEYRNTTLEEIAVFNCILEYFKENGKEYLIGTYTSKNYLTGAPAGNGRIKLERVLSSDFEKEPFLQPNASKLKPGAESFATNKKTPAAPLNKSSKIVEAPVKADKADPQDDIKPDFKKPEELKLEVPVELPQNVTKRKNELVDVIETSVSEVFISFYDNAEVDGDTISVYNNNKLIVDKKGLSTKPIKVKLELNEANPEINVIMYAENMGKIPPNTALMIVEYGSQRKMINLTSTEQKNAMIRFRYKRPDK</sequence>
<evidence type="ECO:0000256" key="1">
    <source>
        <dbReference type="SAM" id="MobiDB-lite"/>
    </source>
</evidence>
<keyword evidence="4" id="KW-1185">Reference proteome</keyword>
<keyword evidence="2" id="KW-0732">Signal</keyword>
<gene>
    <name evidence="3" type="ORF">O3P16_05420</name>
</gene>
<evidence type="ECO:0008006" key="5">
    <source>
        <dbReference type="Google" id="ProtNLM"/>
    </source>
</evidence>
<dbReference type="Proteomes" id="UP001210231">
    <property type="component" value="Unassembled WGS sequence"/>
</dbReference>
<name>A0ABT4UHB5_9BACT</name>
<proteinExistence type="predicted"/>
<feature type="chain" id="PRO_5046743060" description="Lipocalin-like domain-containing protein" evidence="2">
    <location>
        <begin position="21"/>
        <end position="351"/>
    </location>
</feature>